<name>A0A7D4UPY5_9SPHI</name>
<dbReference type="RefSeq" id="WP_173416080.1">
    <property type="nucleotide sequence ID" value="NZ_CP054139.1"/>
</dbReference>
<dbReference type="AlphaFoldDB" id="A0A7D4UPY5"/>
<dbReference type="Proteomes" id="UP000505355">
    <property type="component" value="Chromosome"/>
</dbReference>
<sequence length="262" mass="30395">MKQVAVIIPFYKDSLSDYEKIALQQCRRILPTHDIIAVKPQSLNANPAAQYVEFTDVLSFDDSYFNGLAGYNSLMMSAGFYGRFADYEYILIYQMDAFVFKDELAYWCDEGYDYIGAPWITKTYHKSPPGLALLAVQRFFAKLTGSKSTKYLFENKVGNGGFSLRQVQRFHDLCISMKPTIDHYLSQSGHLYNEDVFWSFEPARQHQKFKVPDRDTALRFAFEVPLKSALNAPAAQLPFGCHDWDRYADFWRPIFKRYGYDI</sequence>
<feature type="domain" description="DUF5672" evidence="1">
    <location>
        <begin position="56"/>
        <end position="242"/>
    </location>
</feature>
<proteinExistence type="predicted"/>
<evidence type="ECO:0000313" key="2">
    <source>
        <dbReference type="EMBL" id="QKJ31420.1"/>
    </source>
</evidence>
<evidence type="ECO:0000259" key="1">
    <source>
        <dbReference type="Pfam" id="PF18922"/>
    </source>
</evidence>
<accession>A0A7D4UPY5</accession>
<keyword evidence="3" id="KW-1185">Reference proteome</keyword>
<dbReference type="InterPro" id="IPR043729">
    <property type="entry name" value="DUF5672"/>
</dbReference>
<gene>
    <name evidence="2" type="ORF">HQ865_17160</name>
</gene>
<organism evidence="2 3">
    <name type="scientific">Mucilaginibacter mali</name>
    <dbReference type="NCBI Taxonomy" id="2740462"/>
    <lineage>
        <taxon>Bacteria</taxon>
        <taxon>Pseudomonadati</taxon>
        <taxon>Bacteroidota</taxon>
        <taxon>Sphingobacteriia</taxon>
        <taxon>Sphingobacteriales</taxon>
        <taxon>Sphingobacteriaceae</taxon>
        <taxon>Mucilaginibacter</taxon>
    </lineage>
</organism>
<reference evidence="2 3" key="1">
    <citation type="submission" date="2020-05" db="EMBL/GenBank/DDBJ databases">
        <title>Mucilaginibacter mali sp. nov.</title>
        <authorList>
            <person name="Kim H.S."/>
            <person name="Lee K.C."/>
            <person name="Suh M.K."/>
            <person name="Kim J.-S."/>
            <person name="Han K.-I."/>
            <person name="Eom M.K."/>
            <person name="Shin Y.K."/>
            <person name="Lee J.-S."/>
        </authorList>
    </citation>
    <scope>NUCLEOTIDE SEQUENCE [LARGE SCALE GENOMIC DNA]</scope>
    <source>
        <strain evidence="2 3">G2-14</strain>
    </source>
</reference>
<dbReference type="Pfam" id="PF18922">
    <property type="entry name" value="DUF5672"/>
    <property type="match status" value="1"/>
</dbReference>
<evidence type="ECO:0000313" key="3">
    <source>
        <dbReference type="Proteomes" id="UP000505355"/>
    </source>
</evidence>
<protein>
    <recommendedName>
        <fullName evidence="1">DUF5672 domain-containing protein</fullName>
    </recommendedName>
</protein>
<dbReference type="EMBL" id="CP054139">
    <property type="protein sequence ID" value="QKJ31420.1"/>
    <property type="molecule type" value="Genomic_DNA"/>
</dbReference>
<dbReference type="KEGG" id="mmab:HQ865_17160"/>